<organism evidence="7 8">
    <name type="scientific">Octopus sinensis</name>
    <name type="common">East Asian common octopus</name>
    <dbReference type="NCBI Taxonomy" id="2607531"/>
    <lineage>
        <taxon>Eukaryota</taxon>
        <taxon>Metazoa</taxon>
        <taxon>Spiralia</taxon>
        <taxon>Lophotrochozoa</taxon>
        <taxon>Mollusca</taxon>
        <taxon>Cephalopoda</taxon>
        <taxon>Coleoidea</taxon>
        <taxon>Octopodiformes</taxon>
        <taxon>Octopoda</taxon>
        <taxon>Incirrata</taxon>
        <taxon>Octopodidae</taxon>
        <taxon>Octopus</taxon>
    </lineage>
</organism>
<proteinExistence type="predicted"/>
<dbReference type="FunFam" id="1.20.1740.10:FF:000052">
    <property type="entry name" value="Lysine histidine transporter-like 3"/>
    <property type="match status" value="1"/>
</dbReference>
<feature type="transmembrane region" description="Helical" evidence="5">
    <location>
        <begin position="340"/>
        <end position="358"/>
    </location>
</feature>
<feature type="transmembrane region" description="Helical" evidence="5">
    <location>
        <begin position="445"/>
        <end position="465"/>
    </location>
</feature>
<evidence type="ECO:0000313" key="8">
    <source>
        <dbReference type="RefSeq" id="XP_036354436.1"/>
    </source>
</evidence>
<evidence type="ECO:0000256" key="3">
    <source>
        <dbReference type="ARBA" id="ARBA00022989"/>
    </source>
</evidence>
<dbReference type="PANTHER" id="PTHR22950:SF703">
    <property type="entry name" value="AMINO ACID TRANSPORTER TRANSMEMBRANE DOMAIN-CONTAINING PROTEIN"/>
    <property type="match status" value="1"/>
</dbReference>
<feature type="transmembrane region" description="Helical" evidence="5">
    <location>
        <begin position="97"/>
        <end position="119"/>
    </location>
</feature>
<dbReference type="AlphaFoldDB" id="A0A7E6EFV1"/>
<dbReference type="PANTHER" id="PTHR22950">
    <property type="entry name" value="AMINO ACID TRANSPORTER"/>
    <property type="match status" value="1"/>
</dbReference>
<comment type="subcellular location">
    <subcellularLocation>
        <location evidence="1">Membrane</location>
        <topology evidence="1">Multi-pass membrane protein</topology>
    </subcellularLocation>
</comment>
<accession>A0A7E6EFV1</accession>
<feature type="transmembrane region" description="Helical" evidence="5">
    <location>
        <begin position="220"/>
        <end position="244"/>
    </location>
</feature>
<gene>
    <name evidence="8" type="primary">LOC115225386</name>
</gene>
<keyword evidence="7" id="KW-1185">Reference proteome</keyword>
<dbReference type="Proteomes" id="UP000515154">
    <property type="component" value="Linkage group LG2"/>
</dbReference>
<dbReference type="GO" id="GO:0015179">
    <property type="term" value="F:L-amino acid transmembrane transporter activity"/>
    <property type="evidence" value="ECO:0007669"/>
    <property type="project" value="TreeGrafter"/>
</dbReference>
<protein>
    <submittedName>
        <fullName evidence="8">Amino acid transporter AVT1A-like isoform X1</fullName>
    </submittedName>
</protein>
<evidence type="ECO:0000256" key="1">
    <source>
        <dbReference type="ARBA" id="ARBA00004141"/>
    </source>
</evidence>
<keyword evidence="4 5" id="KW-0472">Membrane</keyword>
<sequence>MAPRGNTSISKISPLIEVSDEGTGTGTNSLCSSDSVGSLEDTCLEGESTFLLRRHGKHRKTKNARQSGLTVPQATFFIIAEIAGSGLLTLPKAIEDAGWMGIPLVIICCVTCAYTGMVLSKCWRIFQSRIPDEQSIRQNRYPYPALAKATFGKYGGLAISISVNFTLFGGCVVFLLLAANNIHKFVEQVYFEQEVSYCFILLLLAGCLLPICFCGTPKDFWVIPIIGMSATIISMFLLLAVILMDVPDLMNQPVEHKTTTIRTFASSFGIICFAFTGHSLFLTVQSDMKVSSDFNKSLMFGYMGILLIYLPVPMAGYLLYGAKLTPNILETISTGPVLHVVQVTFTFHILMAFIILMNPICQELEAKLKISANFNIKRIMSRSLVMLCIVFIAETFPDFDSILSLIGGSAITILTFIFPSIIYLKLAPMKGDWEPIYIPLHIRVLNYEIILIGVITAICVTYMSAEKIVLQTFHSPCWLRFNHTV</sequence>
<dbReference type="Gene3D" id="1.20.1740.10">
    <property type="entry name" value="Amino acid/polyamine transporter I"/>
    <property type="match status" value="1"/>
</dbReference>
<feature type="transmembrane region" description="Helical" evidence="5">
    <location>
        <begin position="69"/>
        <end position="91"/>
    </location>
</feature>
<feature type="transmembrane region" description="Helical" evidence="5">
    <location>
        <begin position="402"/>
        <end position="424"/>
    </location>
</feature>
<evidence type="ECO:0000256" key="4">
    <source>
        <dbReference type="ARBA" id="ARBA00023136"/>
    </source>
</evidence>
<feature type="transmembrane region" description="Helical" evidence="5">
    <location>
        <begin position="379"/>
        <end position="396"/>
    </location>
</feature>
<feature type="domain" description="Amino acid transporter transmembrane" evidence="6">
    <location>
        <begin position="69"/>
        <end position="463"/>
    </location>
</feature>
<dbReference type="Pfam" id="PF01490">
    <property type="entry name" value="Aa_trans"/>
    <property type="match status" value="1"/>
</dbReference>
<keyword evidence="3 5" id="KW-1133">Transmembrane helix</keyword>
<reference evidence="8" key="1">
    <citation type="submission" date="2025-08" db="UniProtKB">
        <authorList>
            <consortium name="RefSeq"/>
        </authorList>
    </citation>
    <scope>IDENTIFICATION</scope>
</reference>
<feature type="transmembrane region" description="Helical" evidence="5">
    <location>
        <begin position="194"/>
        <end position="213"/>
    </location>
</feature>
<feature type="transmembrane region" description="Helical" evidence="5">
    <location>
        <begin position="297"/>
        <end position="320"/>
    </location>
</feature>
<dbReference type="GO" id="GO:0005774">
    <property type="term" value="C:vacuolar membrane"/>
    <property type="evidence" value="ECO:0007669"/>
    <property type="project" value="TreeGrafter"/>
</dbReference>
<feature type="transmembrane region" description="Helical" evidence="5">
    <location>
        <begin position="264"/>
        <end position="285"/>
    </location>
</feature>
<name>A0A7E6EFV1_9MOLL</name>
<dbReference type="InterPro" id="IPR013057">
    <property type="entry name" value="AA_transpt_TM"/>
</dbReference>
<dbReference type="RefSeq" id="XP_036354436.1">
    <property type="nucleotide sequence ID" value="XM_036498543.1"/>
</dbReference>
<evidence type="ECO:0000313" key="7">
    <source>
        <dbReference type="Proteomes" id="UP000515154"/>
    </source>
</evidence>
<evidence type="ECO:0000256" key="2">
    <source>
        <dbReference type="ARBA" id="ARBA00022692"/>
    </source>
</evidence>
<keyword evidence="2 5" id="KW-0812">Transmembrane</keyword>
<evidence type="ECO:0000256" key="5">
    <source>
        <dbReference type="SAM" id="Phobius"/>
    </source>
</evidence>
<feature type="transmembrane region" description="Helical" evidence="5">
    <location>
        <begin position="157"/>
        <end position="182"/>
    </location>
</feature>
<evidence type="ECO:0000259" key="6">
    <source>
        <dbReference type="Pfam" id="PF01490"/>
    </source>
</evidence>
<dbReference type="KEGG" id="osn:115225386"/>